<evidence type="ECO:0000256" key="2">
    <source>
        <dbReference type="ARBA" id="ARBA00009261"/>
    </source>
</evidence>
<dbReference type="GO" id="GO:0005886">
    <property type="term" value="C:plasma membrane"/>
    <property type="evidence" value="ECO:0007669"/>
    <property type="project" value="UniProtKB-SubCell"/>
</dbReference>
<evidence type="ECO:0000256" key="8">
    <source>
        <dbReference type="RuleBase" id="RU363064"/>
    </source>
</evidence>
<dbReference type="AlphaFoldDB" id="A0A391NY44"/>
<keyword evidence="3 8" id="KW-0813">Transport</keyword>
<evidence type="ECO:0000256" key="4">
    <source>
        <dbReference type="ARBA" id="ARBA00022475"/>
    </source>
</evidence>
<evidence type="ECO:0000256" key="6">
    <source>
        <dbReference type="ARBA" id="ARBA00022989"/>
    </source>
</evidence>
<feature type="transmembrane region" description="Helical" evidence="8">
    <location>
        <begin position="320"/>
        <end position="341"/>
    </location>
</feature>
<dbReference type="Pfam" id="PF01235">
    <property type="entry name" value="Na_Ala_symp"/>
    <property type="match status" value="1"/>
</dbReference>
<dbReference type="Gene3D" id="1.20.1740.10">
    <property type="entry name" value="Amino acid/polyamine transporter I"/>
    <property type="match status" value="1"/>
</dbReference>
<organism evidence="9 10">
    <name type="scientific">Mediterraneibacter butyricigenes</name>
    <dbReference type="NCBI Taxonomy" id="2316025"/>
    <lineage>
        <taxon>Bacteria</taxon>
        <taxon>Bacillati</taxon>
        <taxon>Bacillota</taxon>
        <taxon>Clostridia</taxon>
        <taxon>Lachnospirales</taxon>
        <taxon>Lachnospiraceae</taxon>
        <taxon>Mediterraneibacter</taxon>
    </lineage>
</organism>
<feature type="transmembrane region" description="Helical" evidence="8">
    <location>
        <begin position="20"/>
        <end position="46"/>
    </location>
</feature>
<sequence>MIVALIEKVYGMLWGDLIRIPLPGGSTLGISLLIILLIPTGIYFTIRTRFMSLRMLPDMVRALVEKKEGSFSLSTFQTLIVSTATRVGMGNLVGVVAAVSIGGAGSVFWMWVTALIGSCTAFAEATLAQIHKEKDPLYGGYRGGPAYYIHDYVQARREKKTGQKGGKVIWAVLFAISGLICWCGISQVISNSVASSFENAFHIPPLYTTIVLVIIAAVIVLRKNATVKVLDLLVPVMAALYFVITLFIIFTNLGSLPAVFSRIFREAFGLKQAAAGGIGAVIMNGVKRGLFSNEAGSGSAPCAAAAAECHRPVQAGLVQALGVFIDTIIICTCTAMIMLLAPEEMTTGLSGMELLQTAMRYHLGEFGVVFIAATLFMFSFSTFLGILFYARSNVSYLFGDNWLSQTAYKILALVMLFIGGIAAYTFVWDLGDVGIGLMTVFNVVFLYLLSDEALGELKDYEAQKRMKKK</sequence>
<feature type="transmembrane region" description="Helical" evidence="8">
    <location>
        <begin position="361"/>
        <end position="389"/>
    </location>
</feature>
<feature type="transmembrane region" description="Helical" evidence="8">
    <location>
        <begin position="433"/>
        <end position="450"/>
    </location>
</feature>
<proteinExistence type="inferred from homology"/>
<feature type="transmembrane region" description="Helical" evidence="8">
    <location>
        <begin position="201"/>
        <end position="221"/>
    </location>
</feature>
<gene>
    <name evidence="9" type="ORF">KGMB01110_08700</name>
</gene>
<keyword evidence="4 8" id="KW-1003">Cell membrane</keyword>
<keyword evidence="10" id="KW-1185">Reference proteome</keyword>
<dbReference type="InterPro" id="IPR001463">
    <property type="entry name" value="Na/Ala_symport"/>
</dbReference>
<dbReference type="EMBL" id="BHGK01000001">
    <property type="protein sequence ID" value="GCA66434.1"/>
    <property type="molecule type" value="Genomic_DNA"/>
</dbReference>
<keyword evidence="6 8" id="KW-1133">Transmembrane helix</keyword>
<keyword evidence="5 8" id="KW-0812">Transmembrane</keyword>
<comment type="similarity">
    <text evidence="2 8">Belongs to the alanine or glycine:cation symporter (AGCS) (TC 2.A.25) family.</text>
</comment>
<feature type="transmembrane region" description="Helical" evidence="8">
    <location>
        <begin position="168"/>
        <end position="189"/>
    </location>
</feature>
<evidence type="ECO:0000256" key="5">
    <source>
        <dbReference type="ARBA" id="ARBA00022692"/>
    </source>
</evidence>
<keyword evidence="7 8" id="KW-0472">Membrane</keyword>
<evidence type="ECO:0000313" key="10">
    <source>
        <dbReference type="Proteomes" id="UP000265643"/>
    </source>
</evidence>
<protein>
    <submittedName>
        <fullName evidence="9">Amino acid carrier protein</fullName>
    </submittedName>
</protein>
<accession>A0A391NY44</accession>
<comment type="subcellular location">
    <subcellularLocation>
        <location evidence="1 8">Cell membrane</location>
        <topology evidence="1 8">Multi-pass membrane protein</topology>
    </subcellularLocation>
</comment>
<feature type="transmembrane region" description="Helical" evidence="8">
    <location>
        <begin position="76"/>
        <end position="102"/>
    </location>
</feature>
<dbReference type="NCBIfam" id="TIGR00835">
    <property type="entry name" value="agcS"/>
    <property type="match status" value="1"/>
</dbReference>
<evidence type="ECO:0000313" key="9">
    <source>
        <dbReference type="EMBL" id="GCA66434.1"/>
    </source>
</evidence>
<feature type="transmembrane region" description="Helical" evidence="8">
    <location>
        <begin position="233"/>
        <end position="256"/>
    </location>
</feature>
<dbReference type="GO" id="GO:0005283">
    <property type="term" value="F:amino acid:sodium symporter activity"/>
    <property type="evidence" value="ECO:0007669"/>
    <property type="project" value="InterPro"/>
</dbReference>
<dbReference type="Proteomes" id="UP000265643">
    <property type="component" value="Unassembled WGS sequence"/>
</dbReference>
<keyword evidence="8" id="KW-0769">Symport</keyword>
<dbReference type="PRINTS" id="PR00175">
    <property type="entry name" value="NAALASMPORT"/>
</dbReference>
<reference evidence="10" key="1">
    <citation type="submission" date="2018-09" db="EMBL/GenBank/DDBJ databases">
        <title>Draft Genome Sequence of Mediterraneibacter sp. KCTC 15684.</title>
        <authorList>
            <person name="Kim J.S."/>
            <person name="Han K.I."/>
            <person name="Suh M.K."/>
            <person name="Lee K.C."/>
            <person name="Eom M.K."/>
            <person name="Lee J.H."/>
            <person name="Park S.H."/>
            <person name="Kang S.W."/>
            <person name="Park J.E."/>
            <person name="Oh B.S."/>
            <person name="Yu S.Y."/>
            <person name="Choi S.H."/>
            <person name="Lee D.H."/>
            <person name="Yoon H."/>
            <person name="Kim B."/>
            <person name="Yang S.J."/>
            <person name="Lee J.S."/>
        </authorList>
    </citation>
    <scope>NUCLEOTIDE SEQUENCE [LARGE SCALE GENOMIC DNA]</scope>
    <source>
        <strain evidence="10">KCTC 15684</strain>
    </source>
</reference>
<dbReference type="PANTHER" id="PTHR30330:SF1">
    <property type="entry name" value="AMINO-ACID CARRIER PROTEIN ALST"/>
    <property type="match status" value="1"/>
</dbReference>
<name>A0A391NY44_9FIRM</name>
<evidence type="ECO:0000256" key="7">
    <source>
        <dbReference type="ARBA" id="ARBA00023136"/>
    </source>
</evidence>
<feature type="transmembrane region" description="Helical" evidence="8">
    <location>
        <begin position="410"/>
        <end position="427"/>
    </location>
</feature>
<dbReference type="PANTHER" id="PTHR30330">
    <property type="entry name" value="AGSS FAMILY TRANSPORTER, SODIUM-ALANINE"/>
    <property type="match status" value="1"/>
</dbReference>
<evidence type="ECO:0000256" key="3">
    <source>
        <dbReference type="ARBA" id="ARBA00022448"/>
    </source>
</evidence>
<evidence type="ECO:0000256" key="1">
    <source>
        <dbReference type="ARBA" id="ARBA00004651"/>
    </source>
</evidence>
<comment type="caution">
    <text evidence="9">The sequence shown here is derived from an EMBL/GenBank/DDBJ whole genome shotgun (WGS) entry which is preliminary data.</text>
</comment>
<dbReference type="RefSeq" id="WP_119297676.1">
    <property type="nucleotide sequence ID" value="NZ_BHGK01000001.1"/>
</dbReference>